<keyword evidence="3" id="KW-1185">Reference proteome</keyword>
<name>A0A8J8SKL0_9RHOB</name>
<dbReference type="AlphaFoldDB" id="A0A8J8SKL0"/>
<proteinExistence type="predicted"/>
<dbReference type="Proteomes" id="UP000679284">
    <property type="component" value="Chromosome"/>
</dbReference>
<accession>A0A8J8SKL0</accession>
<evidence type="ECO:0000313" key="3">
    <source>
        <dbReference type="Proteomes" id="UP000679284"/>
    </source>
</evidence>
<reference evidence="2" key="1">
    <citation type="submission" date="2020-01" db="EMBL/GenBank/DDBJ databases">
        <authorList>
            <person name="Yang Y."/>
            <person name="Kwon Y.M."/>
        </authorList>
    </citation>
    <scope>NUCLEOTIDE SEQUENCE</scope>
    <source>
        <strain evidence="2">PG104</strain>
    </source>
</reference>
<gene>
    <name evidence="2" type="ORF">GR316_04060</name>
</gene>
<dbReference type="EMBL" id="CP047289">
    <property type="protein sequence ID" value="QUS35517.1"/>
    <property type="molecule type" value="Genomic_DNA"/>
</dbReference>
<protein>
    <submittedName>
        <fullName evidence="2">Uncharacterized protein</fullName>
    </submittedName>
</protein>
<sequence>MNVARGITATVLLGALGACAGQPPRDPAPSLQHGPFVSVLRPAGFGHMITRNGAEPIEGITVAIYNPTDPLRYDQGKLAKDVAVRACTERMLRFNPAAVGRYDAPNWIFPGACQTGGSS</sequence>
<feature type="chain" id="PRO_5035253176" evidence="1">
    <location>
        <begin position="21"/>
        <end position="119"/>
    </location>
</feature>
<feature type="signal peptide" evidence="1">
    <location>
        <begin position="1"/>
        <end position="20"/>
    </location>
</feature>
<dbReference type="KEGG" id="fap:GR316_04060"/>
<evidence type="ECO:0000256" key="1">
    <source>
        <dbReference type="SAM" id="SignalP"/>
    </source>
</evidence>
<evidence type="ECO:0000313" key="2">
    <source>
        <dbReference type="EMBL" id="QUS35517.1"/>
    </source>
</evidence>
<dbReference type="RefSeq" id="WP_211784766.1">
    <property type="nucleotide sequence ID" value="NZ_CP047289.1"/>
</dbReference>
<organism evidence="2 3">
    <name type="scientific">Falsirhodobacter algicola</name>
    <dbReference type="NCBI Taxonomy" id="2692330"/>
    <lineage>
        <taxon>Bacteria</taxon>
        <taxon>Pseudomonadati</taxon>
        <taxon>Pseudomonadota</taxon>
        <taxon>Alphaproteobacteria</taxon>
        <taxon>Rhodobacterales</taxon>
        <taxon>Paracoccaceae</taxon>
        <taxon>Falsirhodobacter</taxon>
    </lineage>
</organism>
<dbReference type="PROSITE" id="PS51257">
    <property type="entry name" value="PROKAR_LIPOPROTEIN"/>
    <property type="match status" value="1"/>
</dbReference>
<keyword evidence="1" id="KW-0732">Signal</keyword>